<evidence type="ECO:0000313" key="3">
    <source>
        <dbReference type="Proteomes" id="UP000055048"/>
    </source>
</evidence>
<dbReference type="OrthoDB" id="10452455at2759"/>
<accession>A0A0V0T618</accession>
<proteinExistence type="predicted"/>
<feature type="compositionally biased region" description="Polar residues" evidence="1">
    <location>
        <begin position="124"/>
        <end position="136"/>
    </location>
</feature>
<keyword evidence="3" id="KW-1185">Reference proteome</keyword>
<reference evidence="2 3" key="1">
    <citation type="submission" date="2015-01" db="EMBL/GenBank/DDBJ databases">
        <title>Evolution of Trichinella species and genotypes.</title>
        <authorList>
            <person name="Korhonen P.K."/>
            <person name="Edoardo P."/>
            <person name="Giuseppe L.R."/>
            <person name="Gasser R.B."/>
        </authorList>
    </citation>
    <scope>NUCLEOTIDE SEQUENCE [LARGE SCALE GENOMIC DNA]</scope>
    <source>
        <strain evidence="2">ISS417</strain>
    </source>
</reference>
<gene>
    <name evidence="2" type="ORF">T05_13979</name>
</gene>
<dbReference type="Proteomes" id="UP000055048">
    <property type="component" value="Unassembled WGS sequence"/>
</dbReference>
<name>A0A0V0T618_9BILA</name>
<dbReference type="AlphaFoldDB" id="A0A0V0T618"/>
<protein>
    <submittedName>
        <fullName evidence="2">Uncharacterized protein</fullName>
    </submittedName>
</protein>
<organism evidence="2 3">
    <name type="scientific">Trichinella murrelli</name>
    <dbReference type="NCBI Taxonomy" id="144512"/>
    <lineage>
        <taxon>Eukaryota</taxon>
        <taxon>Metazoa</taxon>
        <taxon>Ecdysozoa</taxon>
        <taxon>Nematoda</taxon>
        <taxon>Enoplea</taxon>
        <taxon>Dorylaimia</taxon>
        <taxon>Trichinellida</taxon>
        <taxon>Trichinellidae</taxon>
        <taxon>Trichinella</taxon>
    </lineage>
</organism>
<evidence type="ECO:0000313" key="2">
    <source>
        <dbReference type="EMBL" id="KRX34500.1"/>
    </source>
</evidence>
<sequence>MPAAMQSDGSLQHASTLAKITPNSKQIFTLSQLSNYLPPANTTTNVCVHHTEEVPVICQQEFRTTFVTPVLPLNAVVTVDSDKMSSQRLGGKLVFRSHGRVRLLASQGIDHRLGNRESSSVLCRTSRSDNTSVRSNGDSRSRCLGEPPEVDGVTAYGGTEVWFSLCAWRRKVCVGYFARPVRLLHCIRVLWSRSSASRRHVHEMSAHRGSFFLMATIFDRRPHSLLPPAHNHPPLQLERGVQQRRPGNGASSAAERTISLETGSTTRCSLRIAELTDSQPTWRTGFARWSSPVCLVSRLRIHFRRTV</sequence>
<comment type="caution">
    <text evidence="2">The sequence shown here is derived from an EMBL/GenBank/DDBJ whole genome shotgun (WGS) entry which is preliminary data.</text>
</comment>
<dbReference type="EMBL" id="JYDJ01000558">
    <property type="protein sequence ID" value="KRX34500.1"/>
    <property type="molecule type" value="Genomic_DNA"/>
</dbReference>
<feature type="region of interest" description="Disordered" evidence="1">
    <location>
        <begin position="124"/>
        <end position="144"/>
    </location>
</feature>
<evidence type="ECO:0000256" key="1">
    <source>
        <dbReference type="SAM" id="MobiDB-lite"/>
    </source>
</evidence>